<dbReference type="Proteomes" id="UP000258379">
    <property type="component" value="Unassembled WGS sequence"/>
</dbReference>
<dbReference type="EMBL" id="NNRU01000006">
    <property type="protein sequence ID" value="RFT27946.1"/>
    <property type="molecule type" value="Genomic_DNA"/>
</dbReference>
<evidence type="ECO:0000313" key="1">
    <source>
        <dbReference type="EMBL" id="RFT27946.1"/>
    </source>
</evidence>
<evidence type="ECO:0000313" key="2">
    <source>
        <dbReference type="Proteomes" id="UP000258379"/>
    </source>
</evidence>
<proteinExistence type="predicted"/>
<reference evidence="1 2" key="1">
    <citation type="submission" date="2017-07" db="EMBL/GenBank/DDBJ databases">
        <title>A comparative genomics approach to explaining the enigmatic role of Gardnerella vaginalis in the vaginal microbiome.</title>
        <authorList>
            <person name="Vancuren S.J."/>
            <person name="Hill J.E."/>
        </authorList>
    </citation>
    <scope>NUCLEOTIDE SEQUENCE [LARGE SCALE GENOMIC DNA]</scope>
    <source>
        <strain evidence="1 2">WP023</strain>
    </source>
</reference>
<dbReference type="AlphaFoldDB" id="A0A2I1PPX5"/>
<accession>A0A2I1PPX5</accession>
<organism evidence="1 2">
    <name type="scientific">Gardnerella vaginalis</name>
    <dbReference type="NCBI Taxonomy" id="2702"/>
    <lineage>
        <taxon>Bacteria</taxon>
        <taxon>Bacillati</taxon>
        <taxon>Actinomycetota</taxon>
        <taxon>Actinomycetes</taxon>
        <taxon>Bifidobacteriales</taxon>
        <taxon>Bifidobacteriaceae</taxon>
        <taxon>Gardnerella</taxon>
    </lineage>
</organism>
<sequence>MFNSLSIQSICCKQGEWILLLKIKKIAQQAESNPLRYYS</sequence>
<comment type="caution">
    <text evidence="1">The sequence shown here is derived from an EMBL/GenBank/DDBJ whole genome shotgun (WGS) entry which is preliminary data.</text>
</comment>
<gene>
    <name evidence="1" type="ORF">CG405_07355</name>
</gene>
<name>A0A2I1PPX5_GARVA</name>
<protein>
    <submittedName>
        <fullName evidence="1">Uncharacterized protein</fullName>
    </submittedName>
</protein>